<reference evidence="13" key="1">
    <citation type="submission" date="2020-05" db="UniProtKB">
        <authorList>
            <consortium name="EnsemblMetazoa"/>
        </authorList>
    </citation>
    <scope>IDENTIFICATION</scope>
    <source>
        <strain evidence="13">SANGQUA</strain>
    </source>
</reference>
<protein>
    <recommendedName>
        <fullName evidence="6">CDK-activating kinase assembly factor MAT1</fullName>
    </recommendedName>
    <alternativeName>
        <fullName evidence="9">CDK7/cyclin-H assembly factor</fullName>
    </alternativeName>
    <alternativeName>
        <fullName evidence="7">Menage a trois</fullName>
    </alternativeName>
    <alternativeName>
        <fullName evidence="8">RING finger protein MAT1</fullName>
    </alternativeName>
</protein>
<dbReference type="Proteomes" id="UP000076407">
    <property type="component" value="Unassembled WGS sequence"/>
</dbReference>
<dbReference type="InterPro" id="IPR017907">
    <property type="entry name" value="Znf_RING_CS"/>
</dbReference>
<dbReference type="InterPro" id="IPR015877">
    <property type="entry name" value="MAT1_centre"/>
</dbReference>
<dbReference type="GO" id="GO:0006289">
    <property type="term" value="P:nucleotide-excision repair"/>
    <property type="evidence" value="ECO:0007669"/>
    <property type="project" value="InterPro"/>
</dbReference>
<feature type="compositionally biased region" description="Low complexity" evidence="11">
    <location>
        <begin position="449"/>
        <end position="460"/>
    </location>
</feature>
<dbReference type="InterPro" id="IPR057657">
    <property type="entry name" value="MAT1_CAK-anch"/>
</dbReference>
<evidence type="ECO:0000256" key="9">
    <source>
        <dbReference type="ARBA" id="ARBA00083888"/>
    </source>
</evidence>
<dbReference type="NCBIfam" id="TIGR00570">
    <property type="entry name" value="cdk7"/>
    <property type="match status" value="1"/>
</dbReference>
<evidence type="ECO:0000256" key="3">
    <source>
        <dbReference type="ARBA" id="ARBA00022771"/>
    </source>
</evidence>
<dbReference type="EnsemblMetazoa" id="AQUA002298-RA">
    <property type="protein sequence ID" value="AQUA002298-PA"/>
    <property type="gene ID" value="AQUA002298"/>
</dbReference>
<proteinExistence type="predicted"/>
<dbReference type="PROSITE" id="PS00518">
    <property type="entry name" value="ZF_RING_1"/>
    <property type="match status" value="1"/>
</dbReference>
<evidence type="ECO:0000256" key="2">
    <source>
        <dbReference type="ARBA" id="ARBA00022723"/>
    </source>
</evidence>
<evidence type="ECO:0000256" key="10">
    <source>
        <dbReference type="PROSITE-ProRule" id="PRU00175"/>
    </source>
</evidence>
<dbReference type="PANTHER" id="PTHR12683">
    <property type="entry name" value="CDK-ACTIVATING KINASE ASSEMBLY FACTOR MAT1"/>
    <property type="match status" value="1"/>
</dbReference>
<dbReference type="Pfam" id="PF25811">
    <property type="entry name" value="CAK-anch_MAT1"/>
    <property type="match status" value="1"/>
</dbReference>
<evidence type="ECO:0000256" key="1">
    <source>
        <dbReference type="ARBA" id="ARBA00004123"/>
    </source>
</evidence>
<evidence type="ECO:0000313" key="13">
    <source>
        <dbReference type="EnsemblMetazoa" id="AQUA002298-PA"/>
    </source>
</evidence>
<evidence type="ECO:0000256" key="6">
    <source>
        <dbReference type="ARBA" id="ARBA00074719"/>
    </source>
</evidence>
<name>A0A182WXN8_ANOQN</name>
<comment type="subcellular location">
    <subcellularLocation>
        <location evidence="1">Nucleus</location>
    </subcellularLocation>
</comment>
<dbReference type="Pfam" id="PF06391">
    <property type="entry name" value="MAT1"/>
    <property type="match status" value="1"/>
</dbReference>
<dbReference type="InterPro" id="IPR013083">
    <property type="entry name" value="Znf_RING/FYVE/PHD"/>
</dbReference>
<evidence type="ECO:0000256" key="11">
    <source>
        <dbReference type="SAM" id="MobiDB-lite"/>
    </source>
</evidence>
<keyword evidence="14" id="KW-1185">Reference proteome</keyword>
<keyword evidence="5" id="KW-0539">Nucleus</keyword>
<keyword evidence="3 10" id="KW-0863">Zinc-finger</keyword>
<dbReference type="AlphaFoldDB" id="A0A182WXN8"/>
<evidence type="ECO:0000256" key="7">
    <source>
        <dbReference type="ARBA" id="ARBA00077380"/>
    </source>
</evidence>
<keyword evidence="4" id="KW-0862">Zinc</keyword>
<accession>A0A182WXN8</accession>
<dbReference type="CDD" id="cd16517">
    <property type="entry name" value="RING-HC_MAT1"/>
    <property type="match status" value="1"/>
</dbReference>
<dbReference type="STRING" id="34691.A0A182WXN8"/>
<dbReference type="VEuPathDB" id="VectorBase:AQUA002298"/>
<dbReference type="GO" id="GO:0061575">
    <property type="term" value="F:cyclin-dependent protein serine/threonine kinase activator activity"/>
    <property type="evidence" value="ECO:0007669"/>
    <property type="project" value="InterPro"/>
</dbReference>
<dbReference type="InterPro" id="IPR004575">
    <property type="entry name" value="MAT1/Tfb3"/>
</dbReference>
<feature type="compositionally biased region" description="Polar residues" evidence="11">
    <location>
        <begin position="462"/>
        <end position="475"/>
    </location>
</feature>
<sequence length="514" mass="57751">MDDQVCPRCKTTKYRNPSLKLMVNVCGHTLCESCVELLFLKGSGSCPECNVALRRSNFRVQLFEDSNVDKEVQIRKRILKDFNKKEDDFGSLDEYNDYLEMIEELVFNLCNNIDIINTNKRIEQYKRDNRDVIMKNKLKLSKDELELEQIVEYEKEQFDQRRKELAMIEAENRKQKTKNKEELIDSLMASYEDASAIVDKFTQKAEQSQIQLPKPVAPPPVAKQTHFSSGIATGFQGQHGFLAVPKLEEGPLYVYEPQGFETDGPAPPSLEEVINNGYIRHIRLENLAEKAGGFQTNISCLRAIQEALAGLYHVAADESIVMMEHGKLVEGICIDETAFTLDDSGEIRENELLLTVEDDNDVTKDLDFSRTSPALFSMTSPKRARMMLEIQRSIDRNRSAMTGPVSSSTPFLMPAVEGSGFGSSLKTTTQSEVSPAALRCSVDETPVPQNQQQLCQQGGQRTPWSGRSAGSQSKQAGALKRQSIAGAIDDLNEMTEELIDFIKGFEEKYSSAIH</sequence>
<dbReference type="Gene3D" id="3.30.40.10">
    <property type="entry name" value="Zinc/RING finger domain, C3HC4 (zinc finger)"/>
    <property type="match status" value="1"/>
</dbReference>
<dbReference type="InterPro" id="IPR001841">
    <property type="entry name" value="Znf_RING"/>
</dbReference>
<feature type="domain" description="RING-type" evidence="12">
    <location>
        <begin position="6"/>
        <end position="50"/>
    </location>
</feature>
<dbReference type="GO" id="GO:0005675">
    <property type="term" value="C:transcription factor TFIIH holo complex"/>
    <property type="evidence" value="ECO:0007669"/>
    <property type="project" value="InterPro"/>
</dbReference>
<feature type="region of interest" description="Disordered" evidence="11">
    <location>
        <begin position="445"/>
        <end position="478"/>
    </location>
</feature>
<evidence type="ECO:0000256" key="8">
    <source>
        <dbReference type="ARBA" id="ARBA00077720"/>
    </source>
</evidence>
<evidence type="ECO:0000259" key="12">
    <source>
        <dbReference type="PROSITE" id="PS50089"/>
    </source>
</evidence>
<dbReference type="GO" id="GO:0006357">
    <property type="term" value="P:regulation of transcription by RNA polymerase II"/>
    <property type="evidence" value="ECO:0007669"/>
    <property type="project" value="TreeGrafter"/>
</dbReference>
<dbReference type="PROSITE" id="PS50089">
    <property type="entry name" value="ZF_RING_2"/>
    <property type="match status" value="1"/>
</dbReference>
<dbReference type="SUPFAM" id="SSF57850">
    <property type="entry name" value="RING/U-box"/>
    <property type="match status" value="1"/>
</dbReference>
<evidence type="ECO:0000256" key="5">
    <source>
        <dbReference type="ARBA" id="ARBA00023242"/>
    </source>
</evidence>
<dbReference type="SMART" id="SM00184">
    <property type="entry name" value="RING"/>
    <property type="match status" value="1"/>
</dbReference>
<evidence type="ECO:0000313" key="14">
    <source>
        <dbReference type="Proteomes" id="UP000076407"/>
    </source>
</evidence>
<dbReference type="PANTHER" id="PTHR12683:SF13">
    <property type="entry name" value="CDK-ACTIVATING KINASE ASSEMBLY FACTOR MAT1"/>
    <property type="match status" value="1"/>
</dbReference>
<organism evidence="13 14">
    <name type="scientific">Anopheles quadriannulatus</name>
    <name type="common">Mosquito</name>
    <dbReference type="NCBI Taxonomy" id="34691"/>
    <lineage>
        <taxon>Eukaryota</taxon>
        <taxon>Metazoa</taxon>
        <taxon>Ecdysozoa</taxon>
        <taxon>Arthropoda</taxon>
        <taxon>Hexapoda</taxon>
        <taxon>Insecta</taxon>
        <taxon>Pterygota</taxon>
        <taxon>Neoptera</taxon>
        <taxon>Endopterygota</taxon>
        <taxon>Diptera</taxon>
        <taxon>Nematocera</taxon>
        <taxon>Culicoidea</taxon>
        <taxon>Culicidae</taxon>
        <taxon>Anophelinae</taxon>
        <taxon>Anopheles</taxon>
    </lineage>
</organism>
<dbReference type="FunFam" id="3.30.40.10:FF:000037">
    <property type="entry name" value="Cdk-activating kinase assembly factor MAT1, centre"/>
    <property type="match status" value="1"/>
</dbReference>
<dbReference type="Pfam" id="PF17121">
    <property type="entry name" value="zf-C3HC4_5"/>
    <property type="match status" value="1"/>
</dbReference>
<evidence type="ECO:0000256" key="4">
    <source>
        <dbReference type="ARBA" id="ARBA00022833"/>
    </source>
</evidence>
<dbReference type="GO" id="GO:0008270">
    <property type="term" value="F:zinc ion binding"/>
    <property type="evidence" value="ECO:0007669"/>
    <property type="project" value="UniProtKB-KW"/>
</dbReference>
<keyword evidence="2" id="KW-0479">Metal-binding</keyword>